<comment type="caution">
    <text evidence="1">The sequence shown here is derived from an EMBL/GenBank/DDBJ whole genome shotgun (WGS) entry which is preliminary data.</text>
</comment>
<dbReference type="Proteomes" id="UP000281406">
    <property type="component" value="Unassembled WGS sequence"/>
</dbReference>
<dbReference type="OrthoDB" id="660555at2759"/>
<sequence>MTACYTHVSPTGGASGLSQVAVHLHGNGALGWKNLKILDVAGNRLSVFPVGFQFLTLEELFFEGNSLVQFTLMESIQEKEVLSLKELSARLILQESTNRFSVVSRALPTYPELQDMLSQWGQCVLCSQPFLTTWLECVHFINTKKADHRSILEREGASEMKHALFQRADVGVLEQQDRLGPCLVSACVCVCGCVYYEAEQDRVLWELNEAAGAIAQHTPHEQRDFYYDTIASAASALVHDNVVMWFLRQ</sequence>
<dbReference type="AlphaFoldDB" id="A0A3N0XZE8"/>
<protein>
    <submittedName>
        <fullName evidence="1">Leucine-rich repeat-containing protein 69</fullName>
    </submittedName>
</protein>
<dbReference type="EMBL" id="RJVU01057109">
    <property type="protein sequence ID" value="ROK35823.1"/>
    <property type="molecule type" value="Genomic_DNA"/>
</dbReference>
<evidence type="ECO:0000313" key="2">
    <source>
        <dbReference type="Proteomes" id="UP000281406"/>
    </source>
</evidence>
<accession>A0A3N0XZE8</accession>
<reference evidence="1 2" key="1">
    <citation type="submission" date="2018-10" db="EMBL/GenBank/DDBJ databases">
        <title>Genome assembly for a Yunnan-Guizhou Plateau 3E fish, Anabarilius grahami (Regan), and its evolutionary and genetic applications.</title>
        <authorList>
            <person name="Jiang W."/>
        </authorList>
    </citation>
    <scope>NUCLEOTIDE SEQUENCE [LARGE SCALE GENOMIC DNA]</scope>
    <source>
        <strain evidence="1">AG-KIZ</strain>
        <tissue evidence="1">Muscle</tissue>
    </source>
</reference>
<name>A0A3N0XZE8_ANAGA</name>
<gene>
    <name evidence="1" type="ORF">DPX16_17566</name>
</gene>
<organism evidence="1 2">
    <name type="scientific">Anabarilius grahami</name>
    <name type="common">Kanglang fish</name>
    <name type="synonym">Barilius grahami</name>
    <dbReference type="NCBI Taxonomy" id="495550"/>
    <lineage>
        <taxon>Eukaryota</taxon>
        <taxon>Metazoa</taxon>
        <taxon>Chordata</taxon>
        <taxon>Craniata</taxon>
        <taxon>Vertebrata</taxon>
        <taxon>Euteleostomi</taxon>
        <taxon>Actinopterygii</taxon>
        <taxon>Neopterygii</taxon>
        <taxon>Teleostei</taxon>
        <taxon>Ostariophysi</taxon>
        <taxon>Cypriniformes</taxon>
        <taxon>Xenocyprididae</taxon>
        <taxon>Xenocypridinae</taxon>
        <taxon>Xenocypridinae incertae sedis</taxon>
        <taxon>Anabarilius</taxon>
    </lineage>
</organism>
<evidence type="ECO:0000313" key="1">
    <source>
        <dbReference type="EMBL" id="ROK35823.1"/>
    </source>
</evidence>
<proteinExistence type="predicted"/>
<keyword evidence="2" id="KW-1185">Reference proteome</keyword>